<keyword evidence="4" id="KW-1185">Reference proteome</keyword>
<dbReference type="RefSeq" id="WP_160600666.1">
    <property type="nucleotide sequence ID" value="NZ_WTYU01000001.1"/>
</dbReference>
<protein>
    <submittedName>
        <fullName evidence="3">Uncharacterized protein</fullName>
    </submittedName>
</protein>
<dbReference type="EMBL" id="WTYU01000001">
    <property type="protein sequence ID" value="MXP14506.1"/>
    <property type="molecule type" value="Genomic_DNA"/>
</dbReference>
<evidence type="ECO:0000256" key="1">
    <source>
        <dbReference type="SAM" id="Coils"/>
    </source>
</evidence>
<evidence type="ECO:0000313" key="3">
    <source>
        <dbReference type="EMBL" id="MXP14506.1"/>
    </source>
</evidence>
<gene>
    <name evidence="3" type="ORF">GRI44_07055</name>
</gene>
<comment type="caution">
    <text evidence="3">The sequence shown here is derived from an EMBL/GenBank/DDBJ whole genome shotgun (WGS) entry which is preliminary data.</text>
</comment>
<evidence type="ECO:0000313" key="4">
    <source>
        <dbReference type="Proteomes" id="UP000473531"/>
    </source>
</evidence>
<dbReference type="OrthoDB" id="9806835at2"/>
<evidence type="ECO:0000256" key="2">
    <source>
        <dbReference type="SAM" id="MobiDB-lite"/>
    </source>
</evidence>
<name>A0A6L7GGA8_9SPHN</name>
<feature type="coiled-coil region" evidence="1">
    <location>
        <begin position="18"/>
        <end position="52"/>
    </location>
</feature>
<keyword evidence="1" id="KW-0175">Coiled coil</keyword>
<accession>A0A6L7GGA8</accession>
<sequence>MSGESFSDLFSLPGADEIRHWEAEHARMGEAIKQLQEKRIYLERLIAAAKGEASPVALSAPKRADGKLKPGTWMHAVAEIVLEHPEGISYDDLRDRMVGELGETVRKKPSQKGFYGALRRLERDEVIVRHRGCAFSPAGFKRYTDKVERGEIDPVKGNDYRHSPMADAIIAYIKKHGPTKAVALREHLSSKSQFADSMKNGSAIYNILTRLVERDELSHNREASTFGLFDEKEALSAPTDKASGSGEASTSSFDTSPLFRVVK</sequence>
<feature type="compositionally biased region" description="Polar residues" evidence="2">
    <location>
        <begin position="246"/>
        <end position="255"/>
    </location>
</feature>
<dbReference type="AlphaFoldDB" id="A0A6L7GGA8"/>
<reference evidence="3 4" key="1">
    <citation type="submission" date="2019-12" db="EMBL/GenBank/DDBJ databases">
        <title>Genomic-based taxomic classification of the family Erythrobacteraceae.</title>
        <authorList>
            <person name="Xu L."/>
        </authorList>
    </citation>
    <scope>NUCLEOTIDE SEQUENCE [LARGE SCALE GENOMIC DNA]</scope>
    <source>
        <strain evidence="3 4">KCTC 52259</strain>
    </source>
</reference>
<dbReference type="Proteomes" id="UP000473531">
    <property type="component" value="Unassembled WGS sequence"/>
</dbReference>
<organism evidence="3 4">
    <name type="scientific">Allopontixanthobacter confluentis</name>
    <dbReference type="NCBI Taxonomy" id="1849021"/>
    <lineage>
        <taxon>Bacteria</taxon>
        <taxon>Pseudomonadati</taxon>
        <taxon>Pseudomonadota</taxon>
        <taxon>Alphaproteobacteria</taxon>
        <taxon>Sphingomonadales</taxon>
        <taxon>Erythrobacteraceae</taxon>
        <taxon>Allopontixanthobacter</taxon>
    </lineage>
</organism>
<feature type="region of interest" description="Disordered" evidence="2">
    <location>
        <begin position="236"/>
        <end position="263"/>
    </location>
</feature>
<proteinExistence type="predicted"/>